<dbReference type="AlphaFoldDB" id="A0A139WJV5"/>
<organism evidence="1 2">
    <name type="scientific">Tribolium castaneum</name>
    <name type="common">Red flour beetle</name>
    <dbReference type="NCBI Taxonomy" id="7070"/>
    <lineage>
        <taxon>Eukaryota</taxon>
        <taxon>Metazoa</taxon>
        <taxon>Ecdysozoa</taxon>
        <taxon>Arthropoda</taxon>
        <taxon>Hexapoda</taxon>
        <taxon>Insecta</taxon>
        <taxon>Pterygota</taxon>
        <taxon>Neoptera</taxon>
        <taxon>Endopterygota</taxon>
        <taxon>Coleoptera</taxon>
        <taxon>Polyphaga</taxon>
        <taxon>Cucujiformia</taxon>
        <taxon>Tenebrionidae</taxon>
        <taxon>Tenebrionidae incertae sedis</taxon>
        <taxon>Tribolium</taxon>
    </lineage>
</organism>
<sequence>MTKKSDLRLNHENLKIIPPRLVLLRGVSNKRVKNPKMLKKKTKVMRKNQRRVLNLRIAQVIQRMNVQGQGSVGSKKVGTLQAYVTKLTRNLCKGWEIGKDTQRGLGQSFYYRWVFNRGRG</sequence>
<keyword evidence="2" id="KW-1185">Reference proteome</keyword>
<evidence type="ECO:0000313" key="2">
    <source>
        <dbReference type="Proteomes" id="UP000007266"/>
    </source>
</evidence>
<reference evidence="1 2" key="2">
    <citation type="journal article" date="2010" name="Nucleic Acids Res.">
        <title>BeetleBase in 2010: revisions to provide comprehensive genomic information for Tribolium castaneum.</title>
        <authorList>
            <person name="Kim H.S."/>
            <person name="Murphy T."/>
            <person name="Xia J."/>
            <person name="Caragea D."/>
            <person name="Park Y."/>
            <person name="Beeman R.W."/>
            <person name="Lorenzen M.D."/>
            <person name="Butcher S."/>
            <person name="Manak J.R."/>
            <person name="Brown S.J."/>
        </authorList>
    </citation>
    <scope>GENOME REANNOTATION</scope>
    <source>
        <strain evidence="1 2">Georgia GA2</strain>
    </source>
</reference>
<gene>
    <name evidence="1" type="primary">AUGUSTUS-3.0.2_32903</name>
    <name evidence="1" type="ORF">TcasGA2_TC032903</name>
</gene>
<name>A0A139WJV5_TRICA</name>
<evidence type="ECO:0000313" key="1">
    <source>
        <dbReference type="EMBL" id="KYB28203.1"/>
    </source>
</evidence>
<protein>
    <submittedName>
        <fullName evidence="1">Uncharacterized protein</fullName>
    </submittedName>
</protein>
<accession>A0A139WJV5</accession>
<dbReference type="InParanoid" id="A0A139WJV5"/>
<reference evidence="1 2" key="1">
    <citation type="journal article" date="2008" name="Nature">
        <title>The genome of the model beetle and pest Tribolium castaneum.</title>
        <authorList>
            <consortium name="Tribolium Genome Sequencing Consortium"/>
            <person name="Richards S."/>
            <person name="Gibbs R.A."/>
            <person name="Weinstock G.M."/>
            <person name="Brown S.J."/>
            <person name="Denell R."/>
            <person name="Beeman R.W."/>
            <person name="Gibbs R."/>
            <person name="Beeman R.W."/>
            <person name="Brown S.J."/>
            <person name="Bucher G."/>
            <person name="Friedrich M."/>
            <person name="Grimmelikhuijzen C.J."/>
            <person name="Klingler M."/>
            <person name="Lorenzen M."/>
            <person name="Richards S."/>
            <person name="Roth S."/>
            <person name="Schroder R."/>
            <person name="Tautz D."/>
            <person name="Zdobnov E.M."/>
            <person name="Muzny D."/>
            <person name="Gibbs R.A."/>
            <person name="Weinstock G.M."/>
            <person name="Attaway T."/>
            <person name="Bell S."/>
            <person name="Buhay C.J."/>
            <person name="Chandrabose M.N."/>
            <person name="Chavez D."/>
            <person name="Clerk-Blankenburg K.P."/>
            <person name="Cree A."/>
            <person name="Dao M."/>
            <person name="Davis C."/>
            <person name="Chacko J."/>
            <person name="Dinh H."/>
            <person name="Dugan-Rocha S."/>
            <person name="Fowler G."/>
            <person name="Garner T.T."/>
            <person name="Garnes J."/>
            <person name="Gnirke A."/>
            <person name="Hawes A."/>
            <person name="Hernandez J."/>
            <person name="Hines S."/>
            <person name="Holder M."/>
            <person name="Hume J."/>
            <person name="Jhangiani S.N."/>
            <person name="Joshi V."/>
            <person name="Khan Z.M."/>
            <person name="Jackson L."/>
            <person name="Kovar C."/>
            <person name="Kowis A."/>
            <person name="Lee S."/>
            <person name="Lewis L.R."/>
            <person name="Margolis J."/>
            <person name="Morgan M."/>
            <person name="Nazareth L.V."/>
            <person name="Nguyen N."/>
            <person name="Okwuonu G."/>
            <person name="Parker D."/>
            <person name="Richards S."/>
            <person name="Ruiz S.J."/>
            <person name="Santibanez J."/>
            <person name="Savard J."/>
            <person name="Scherer S.E."/>
            <person name="Schneider B."/>
            <person name="Sodergren E."/>
            <person name="Tautz D."/>
            <person name="Vattahil S."/>
            <person name="Villasana D."/>
            <person name="White C.S."/>
            <person name="Wright R."/>
            <person name="Park Y."/>
            <person name="Beeman R.W."/>
            <person name="Lord J."/>
            <person name="Oppert B."/>
            <person name="Lorenzen M."/>
            <person name="Brown S."/>
            <person name="Wang L."/>
            <person name="Savard J."/>
            <person name="Tautz D."/>
            <person name="Richards S."/>
            <person name="Weinstock G."/>
            <person name="Gibbs R.A."/>
            <person name="Liu Y."/>
            <person name="Worley K."/>
            <person name="Weinstock G."/>
            <person name="Elsik C.G."/>
            <person name="Reese J.T."/>
            <person name="Elhaik E."/>
            <person name="Landan G."/>
            <person name="Graur D."/>
            <person name="Arensburger P."/>
            <person name="Atkinson P."/>
            <person name="Beeman R.W."/>
            <person name="Beidler J."/>
            <person name="Brown S.J."/>
            <person name="Demuth J.P."/>
            <person name="Drury D.W."/>
            <person name="Du Y.Z."/>
            <person name="Fujiwara H."/>
            <person name="Lorenzen M."/>
            <person name="Maselli V."/>
            <person name="Osanai M."/>
            <person name="Park Y."/>
            <person name="Robertson H.M."/>
            <person name="Tu Z."/>
            <person name="Wang J.J."/>
            <person name="Wang S."/>
            <person name="Richards S."/>
            <person name="Song H."/>
            <person name="Zhang L."/>
            <person name="Sodergren E."/>
            <person name="Werner D."/>
            <person name="Stanke M."/>
            <person name="Morgenstern B."/>
            <person name="Solovyev V."/>
            <person name="Kosarev P."/>
            <person name="Brown G."/>
            <person name="Chen H.C."/>
            <person name="Ermolaeva O."/>
            <person name="Hlavina W."/>
            <person name="Kapustin Y."/>
            <person name="Kiryutin B."/>
            <person name="Kitts P."/>
            <person name="Maglott D."/>
            <person name="Pruitt K."/>
            <person name="Sapojnikov V."/>
            <person name="Souvorov A."/>
            <person name="Mackey A.J."/>
            <person name="Waterhouse R.M."/>
            <person name="Wyder S."/>
            <person name="Zdobnov E.M."/>
            <person name="Zdobnov E.M."/>
            <person name="Wyder S."/>
            <person name="Kriventseva E.V."/>
            <person name="Kadowaki T."/>
            <person name="Bork P."/>
            <person name="Aranda M."/>
            <person name="Bao R."/>
            <person name="Beermann A."/>
            <person name="Berns N."/>
            <person name="Bolognesi R."/>
            <person name="Bonneton F."/>
            <person name="Bopp D."/>
            <person name="Brown S.J."/>
            <person name="Bucher G."/>
            <person name="Butts T."/>
            <person name="Chaumot A."/>
            <person name="Denell R.E."/>
            <person name="Ferrier D.E."/>
            <person name="Friedrich M."/>
            <person name="Gordon C.M."/>
            <person name="Jindra M."/>
            <person name="Klingler M."/>
            <person name="Lan Q."/>
            <person name="Lattorff H.M."/>
            <person name="Laudet V."/>
            <person name="von Levetsow C."/>
            <person name="Liu Z."/>
            <person name="Lutz R."/>
            <person name="Lynch J.A."/>
            <person name="da Fonseca R.N."/>
            <person name="Posnien N."/>
            <person name="Reuter R."/>
            <person name="Roth S."/>
            <person name="Savard J."/>
            <person name="Schinko J.B."/>
            <person name="Schmitt C."/>
            <person name="Schoppmeier M."/>
            <person name="Schroder R."/>
            <person name="Shippy T.D."/>
            <person name="Simonnet F."/>
            <person name="Marques-Souza H."/>
            <person name="Tautz D."/>
            <person name="Tomoyasu Y."/>
            <person name="Trauner J."/>
            <person name="Van der Zee M."/>
            <person name="Vervoort M."/>
            <person name="Wittkopp N."/>
            <person name="Wimmer E.A."/>
            <person name="Yang X."/>
            <person name="Jones A.K."/>
            <person name="Sattelle D.B."/>
            <person name="Ebert P.R."/>
            <person name="Nelson D."/>
            <person name="Scott J.G."/>
            <person name="Beeman R.W."/>
            <person name="Muthukrishnan S."/>
            <person name="Kramer K.J."/>
            <person name="Arakane Y."/>
            <person name="Beeman R.W."/>
            <person name="Zhu Q."/>
            <person name="Hogenkamp D."/>
            <person name="Dixit R."/>
            <person name="Oppert B."/>
            <person name="Jiang H."/>
            <person name="Zou Z."/>
            <person name="Marshall J."/>
            <person name="Elpidina E."/>
            <person name="Vinokurov K."/>
            <person name="Oppert C."/>
            <person name="Zou Z."/>
            <person name="Evans J."/>
            <person name="Lu Z."/>
            <person name="Zhao P."/>
            <person name="Sumathipala N."/>
            <person name="Altincicek B."/>
            <person name="Vilcinskas A."/>
            <person name="Williams M."/>
            <person name="Hultmark D."/>
            <person name="Hetru C."/>
            <person name="Jiang H."/>
            <person name="Grimmelikhuijzen C.J."/>
            <person name="Hauser F."/>
            <person name="Cazzamali G."/>
            <person name="Williamson M."/>
            <person name="Park Y."/>
            <person name="Li B."/>
            <person name="Tanaka Y."/>
            <person name="Predel R."/>
            <person name="Neupert S."/>
            <person name="Schachtner J."/>
            <person name="Verleyen P."/>
            <person name="Raible F."/>
            <person name="Bork P."/>
            <person name="Friedrich M."/>
            <person name="Walden K.K."/>
            <person name="Robertson H.M."/>
            <person name="Angeli S."/>
            <person name="Foret S."/>
            <person name="Bucher G."/>
            <person name="Schuetz S."/>
            <person name="Maleszka R."/>
            <person name="Wimmer E.A."/>
            <person name="Beeman R.W."/>
            <person name="Lorenzen M."/>
            <person name="Tomoyasu Y."/>
            <person name="Miller S.C."/>
            <person name="Grossmann D."/>
            <person name="Bucher G."/>
        </authorList>
    </citation>
    <scope>NUCLEOTIDE SEQUENCE [LARGE SCALE GENOMIC DNA]</scope>
    <source>
        <strain evidence="1 2">Georgia GA2</strain>
    </source>
</reference>
<dbReference type="Proteomes" id="UP000007266">
    <property type="component" value="Linkage group 4"/>
</dbReference>
<dbReference type="EMBL" id="KQ971338">
    <property type="protein sequence ID" value="KYB28203.1"/>
    <property type="molecule type" value="Genomic_DNA"/>
</dbReference>
<proteinExistence type="predicted"/>